<evidence type="ECO:0000313" key="11">
    <source>
        <dbReference type="Proteomes" id="UP000005952"/>
    </source>
</evidence>
<keyword evidence="6" id="KW-0238">DNA-binding</keyword>
<dbReference type="NCBIfam" id="NF008164">
    <property type="entry name" value="PRK10917.1-2"/>
    <property type="match status" value="1"/>
</dbReference>
<dbReference type="CDD" id="cd17992">
    <property type="entry name" value="DEXHc_RecG"/>
    <property type="match status" value="1"/>
</dbReference>
<dbReference type="STRING" id="670307.HYPDE_30148"/>
<dbReference type="InterPro" id="IPR047112">
    <property type="entry name" value="RecG/Mfd"/>
</dbReference>
<proteinExistence type="predicted"/>
<dbReference type="GO" id="GO:0003677">
    <property type="term" value="F:DNA binding"/>
    <property type="evidence" value="ECO:0007669"/>
    <property type="project" value="UniProtKB-KW"/>
</dbReference>
<evidence type="ECO:0000256" key="7">
    <source>
        <dbReference type="ARBA" id="ARBA00023204"/>
    </source>
</evidence>
<dbReference type="PROSITE" id="PS51192">
    <property type="entry name" value="HELICASE_ATP_BIND_1"/>
    <property type="match status" value="1"/>
</dbReference>
<dbReference type="InterPro" id="IPR045562">
    <property type="entry name" value="RecG_dom3_C"/>
</dbReference>
<dbReference type="InterPro" id="IPR027417">
    <property type="entry name" value="P-loop_NTPase"/>
</dbReference>
<dbReference type="Pfam" id="PF00270">
    <property type="entry name" value="DEAD"/>
    <property type="match status" value="1"/>
</dbReference>
<evidence type="ECO:0000259" key="9">
    <source>
        <dbReference type="PROSITE" id="PS51194"/>
    </source>
</evidence>
<dbReference type="AlphaFoldDB" id="N0B2G5"/>
<dbReference type="GO" id="GO:0005524">
    <property type="term" value="F:ATP binding"/>
    <property type="evidence" value="ECO:0007669"/>
    <property type="project" value="UniProtKB-KW"/>
</dbReference>
<feature type="domain" description="Helicase ATP-binding" evidence="8">
    <location>
        <begin position="320"/>
        <end position="483"/>
    </location>
</feature>
<dbReference type="InterPro" id="IPR004365">
    <property type="entry name" value="NA-bd_OB_tRNA"/>
</dbReference>
<dbReference type="GO" id="GO:0016787">
    <property type="term" value="F:hydrolase activity"/>
    <property type="evidence" value="ECO:0007669"/>
    <property type="project" value="UniProtKB-KW"/>
</dbReference>
<dbReference type="EMBL" id="CP005587">
    <property type="protein sequence ID" value="AGK57704.1"/>
    <property type="molecule type" value="Genomic_DNA"/>
</dbReference>
<dbReference type="GO" id="GO:0003678">
    <property type="term" value="F:DNA helicase activity"/>
    <property type="evidence" value="ECO:0007669"/>
    <property type="project" value="TreeGrafter"/>
</dbReference>
<dbReference type="PANTHER" id="PTHR47964">
    <property type="entry name" value="ATP-DEPENDENT DNA HELICASE HOMOLOG RECG, CHLOROPLASTIC"/>
    <property type="match status" value="1"/>
</dbReference>
<dbReference type="SUPFAM" id="SSF52540">
    <property type="entry name" value="P-loop containing nucleoside triphosphate hydrolases"/>
    <property type="match status" value="2"/>
</dbReference>
<dbReference type="SMART" id="SM00487">
    <property type="entry name" value="DEXDc"/>
    <property type="match status" value="1"/>
</dbReference>
<accession>N0B2G5</accession>
<evidence type="ECO:0000256" key="4">
    <source>
        <dbReference type="ARBA" id="ARBA00022806"/>
    </source>
</evidence>
<dbReference type="Pfam" id="PF01336">
    <property type="entry name" value="tRNA_anti-codon"/>
    <property type="match status" value="1"/>
</dbReference>
<evidence type="ECO:0000256" key="2">
    <source>
        <dbReference type="ARBA" id="ARBA00022763"/>
    </source>
</evidence>
<dbReference type="KEGG" id="hdt:HYPDE_30148"/>
<dbReference type="SUPFAM" id="SSF50249">
    <property type="entry name" value="Nucleic acid-binding proteins"/>
    <property type="match status" value="1"/>
</dbReference>
<dbReference type="InterPro" id="IPR012340">
    <property type="entry name" value="NA-bd_OB-fold"/>
</dbReference>
<keyword evidence="4 10" id="KW-0347">Helicase</keyword>
<keyword evidence="5" id="KW-0067">ATP-binding</keyword>
<gene>
    <name evidence="10" type="ORF">HYPDE_30148</name>
</gene>
<dbReference type="NCBIfam" id="NF008165">
    <property type="entry name" value="PRK10917.1-3"/>
    <property type="match status" value="1"/>
</dbReference>
<dbReference type="GO" id="GO:0006281">
    <property type="term" value="P:DNA repair"/>
    <property type="evidence" value="ECO:0007669"/>
    <property type="project" value="UniProtKB-KW"/>
</dbReference>
<dbReference type="Gene3D" id="3.40.50.300">
    <property type="entry name" value="P-loop containing nucleotide triphosphate hydrolases"/>
    <property type="match status" value="2"/>
</dbReference>
<evidence type="ECO:0000256" key="1">
    <source>
        <dbReference type="ARBA" id="ARBA00022741"/>
    </source>
</evidence>
<evidence type="ECO:0000259" key="8">
    <source>
        <dbReference type="PROSITE" id="PS51192"/>
    </source>
</evidence>
<protein>
    <submittedName>
        <fullName evidence="10">ATP-dependent DNA helicase RecG</fullName>
    </submittedName>
</protein>
<feature type="domain" description="Helicase C-terminal" evidence="9">
    <location>
        <begin position="502"/>
        <end position="661"/>
    </location>
</feature>
<reference evidence="10 11" key="1">
    <citation type="journal article" date="2013" name="Genome Announc.">
        <title>Genome sequences for three denitrifying bacterial strains isolated from a uranium- and nitrate-contaminated subsurface environment.</title>
        <authorList>
            <person name="Venkatramanan R."/>
            <person name="Prakash O."/>
            <person name="Woyke T."/>
            <person name="Chain P."/>
            <person name="Goodwin L.A."/>
            <person name="Watson D."/>
            <person name="Brooks S."/>
            <person name="Kostka J.E."/>
            <person name="Green S.J."/>
        </authorList>
    </citation>
    <scope>NUCLEOTIDE SEQUENCE [LARGE SCALE GENOMIC DNA]</scope>
    <source>
        <strain evidence="10 11">1NES1</strain>
    </source>
</reference>
<organism evidence="10 11">
    <name type="scientific">Hyphomicrobium denitrificans 1NES1</name>
    <dbReference type="NCBI Taxonomy" id="670307"/>
    <lineage>
        <taxon>Bacteria</taxon>
        <taxon>Pseudomonadati</taxon>
        <taxon>Pseudomonadota</taxon>
        <taxon>Alphaproteobacteria</taxon>
        <taxon>Hyphomicrobiales</taxon>
        <taxon>Hyphomicrobiaceae</taxon>
        <taxon>Hyphomicrobium</taxon>
    </lineage>
</organism>
<keyword evidence="3" id="KW-0378">Hydrolase</keyword>
<dbReference type="InterPro" id="IPR014001">
    <property type="entry name" value="Helicase_ATP-bd"/>
</dbReference>
<dbReference type="PROSITE" id="PS51194">
    <property type="entry name" value="HELICASE_CTER"/>
    <property type="match status" value="1"/>
</dbReference>
<evidence type="ECO:0000256" key="3">
    <source>
        <dbReference type="ARBA" id="ARBA00022801"/>
    </source>
</evidence>
<evidence type="ECO:0000313" key="10">
    <source>
        <dbReference type="EMBL" id="AGK57704.1"/>
    </source>
</evidence>
<dbReference type="InterPro" id="IPR011545">
    <property type="entry name" value="DEAD/DEAH_box_helicase_dom"/>
</dbReference>
<sequence>MLIAATLVLSPCSPRYRTAGREIPQRQANSTMRPSFLNPLFASAQTIAGIGPRLILLLKKCLTLPPGVAEPRVIDLLWHMPTGVIDRRAEPELASAVPGSIVTLKLRVLKHKAPPRGNRKAPYKVTCEDDTGRIDLVFFHAERKFIEKQLPIGELRFVSGRIERYGEALQMTHPDYIVAPEARDDLPMLEPVYPLTAGLSGKIMVKATRQAADRVPDLPEWQERRWLEARGWLDFKVAVSRVHRPVDAQDVSNGAGPWQRLAYDELLAGQLAFALVRQNFKTERGRRLLGEGQLRRKIAEALPFTLTPSQKIALDEIAEDLAAPHRMLRLLQGDVGSGKTVVALMTMAVAIEAGAQAALMAPTEVLARQHLETIMPLAEAAGLQVALLIGREKGKARDAILERLASGDIDILIGTHALFQSDVVFKDLALAVIDEQHRFGVHQRLALQAKGANNDTNVLVMTATPIPRTLLMTHYGDLDVSKLTEKPAGRKPITTKAVPLELLERLIDRIRAQLAEGAQVYWVCPLIESSELTDLAAAEERFAHLRQIFGESVGLLHGALSAKDKDETMAAFADGQIKILVATTVIEVGVNVPNANIMVIEHAERFGLAQLHQLRGRVGRGTRESFCMLLYKAPLGETAEQRLKMMEETEDGFQIAEKDLELRGGGEILGARQSGTPSFRVAEVPGYETLLAAARDDAALVLANDPHLTSPRGQALRTLLYVFECDEAVRLFRAA</sequence>
<evidence type="ECO:0000256" key="5">
    <source>
        <dbReference type="ARBA" id="ARBA00022840"/>
    </source>
</evidence>
<keyword evidence="2" id="KW-0227">DNA damage</keyword>
<dbReference type="InterPro" id="IPR001650">
    <property type="entry name" value="Helicase_C-like"/>
</dbReference>
<dbReference type="eggNOG" id="COG1200">
    <property type="taxonomic scope" value="Bacteria"/>
</dbReference>
<dbReference type="PANTHER" id="PTHR47964:SF1">
    <property type="entry name" value="ATP-DEPENDENT DNA HELICASE HOMOLOG RECG, CHLOROPLASTIC"/>
    <property type="match status" value="1"/>
</dbReference>
<evidence type="ECO:0000256" key="6">
    <source>
        <dbReference type="ARBA" id="ARBA00023125"/>
    </source>
</evidence>
<dbReference type="NCBIfam" id="NF008168">
    <property type="entry name" value="PRK10917.2-2"/>
    <property type="match status" value="1"/>
</dbReference>
<keyword evidence="11" id="KW-1185">Reference proteome</keyword>
<dbReference type="HOGENOM" id="CLU_005122_7_1_5"/>
<keyword evidence="1" id="KW-0547">Nucleotide-binding</keyword>
<dbReference type="Gene3D" id="2.40.50.140">
    <property type="entry name" value="Nucleic acid-binding proteins"/>
    <property type="match status" value="1"/>
</dbReference>
<name>N0B2G5_9HYPH</name>
<keyword evidence="7" id="KW-0234">DNA repair</keyword>
<dbReference type="SMART" id="SM00490">
    <property type="entry name" value="HELICc"/>
    <property type="match status" value="1"/>
</dbReference>
<dbReference type="Pfam" id="PF00271">
    <property type="entry name" value="Helicase_C"/>
    <property type="match status" value="1"/>
</dbReference>
<dbReference type="CDD" id="cd04488">
    <property type="entry name" value="RecG_wedge_OBF"/>
    <property type="match status" value="1"/>
</dbReference>
<dbReference type="Pfam" id="PF19833">
    <property type="entry name" value="RecG_dom3_C"/>
    <property type="match status" value="1"/>
</dbReference>
<dbReference type="Proteomes" id="UP000005952">
    <property type="component" value="Chromosome"/>
</dbReference>